<proteinExistence type="predicted"/>
<sequence>MPVVGIYDPSRSKASALAPALRYLHALLAHILTERRESTGVVNTHDISPQGIQSMLHMPMIECRRGFDPPQYLLARAIDEDDTEDILDDIPAFQEGPPSRPPPKLFMG</sequence>
<accession>A0A2P5XD73</accession>
<organism evidence="1 2">
    <name type="scientific">Gossypium barbadense</name>
    <name type="common">Sea Island cotton</name>
    <name type="synonym">Hibiscus barbadensis</name>
    <dbReference type="NCBI Taxonomy" id="3634"/>
    <lineage>
        <taxon>Eukaryota</taxon>
        <taxon>Viridiplantae</taxon>
        <taxon>Streptophyta</taxon>
        <taxon>Embryophyta</taxon>
        <taxon>Tracheophyta</taxon>
        <taxon>Spermatophyta</taxon>
        <taxon>Magnoliopsida</taxon>
        <taxon>eudicotyledons</taxon>
        <taxon>Gunneridae</taxon>
        <taxon>Pentapetalae</taxon>
        <taxon>rosids</taxon>
        <taxon>malvids</taxon>
        <taxon>Malvales</taxon>
        <taxon>Malvaceae</taxon>
        <taxon>Malvoideae</taxon>
        <taxon>Gossypium</taxon>
    </lineage>
</organism>
<evidence type="ECO:0000313" key="1">
    <source>
        <dbReference type="EMBL" id="PPS01284.1"/>
    </source>
</evidence>
<dbReference type="EMBL" id="KZ665133">
    <property type="protein sequence ID" value="PPS01284.1"/>
    <property type="molecule type" value="Genomic_DNA"/>
</dbReference>
<dbReference type="AlphaFoldDB" id="A0A2P5XD73"/>
<name>A0A2P5XD73_GOSBA</name>
<evidence type="ECO:0000313" key="2">
    <source>
        <dbReference type="Proteomes" id="UP000239757"/>
    </source>
</evidence>
<protein>
    <submittedName>
        <fullName evidence="1">Uncharacterized protein</fullName>
    </submittedName>
</protein>
<gene>
    <name evidence="1" type="ORF">GOBAR_AA19382</name>
</gene>
<reference evidence="1 2" key="1">
    <citation type="submission" date="2015-01" db="EMBL/GenBank/DDBJ databases">
        <title>Genome of allotetraploid Gossypium barbadense reveals genomic plasticity and fiber elongation in cotton evolution.</title>
        <authorList>
            <person name="Chen X."/>
            <person name="Liu X."/>
            <person name="Zhao B."/>
            <person name="Zheng H."/>
            <person name="Hu Y."/>
            <person name="Lu G."/>
            <person name="Yang C."/>
            <person name="Chen J."/>
            <person name="Shan C."/>
            <person name="Zhang L."/>
            <person name="Zhou Y."/>
            <person name="Wang L."/>
            <person name="Guo W."/>
            <person name="Bai Y."/>
            <person name="Ruan J."/>
            <person name="Shangguan X."/>
            <person name="Mao Y."/>
            <person name="Jiang J."/>
            <person name="Zhu Y."/>
            <person name="Lei J."/>
            <person name="Kang H."/>
            <person name="Chen S."/>
            <person name="He X."/>
            <person name="Wang R."/>
            <person name="Wang Y."/>
            <person name="Chen J."/>
            <person name="Wang L."/>
            <person name="Yu S."/>
            <person name="Wang B."/>
            <person name="Wei J."/>
            <person name="Song S."/>
            <person name="Lu X."/>
            <person name="Gao Z."/>
            <person name="Gu W."/>
            <person name="Deng X."/>
            <person name="Ma D."/>
            <person name="Wang S."/>
            <person name="Liang W."/>
            <person name="Fang L."/>
            <person name="Cai C."/>
            <person name="Zhu X."/>
            <person name="Zhou B."/>
            <person name="Zhang Y."/>
            <person name="Chen Z."/>
            <person name="Xu S."/>
            <person name="Zhu R."/>
            <person name="Wang S."/>
            <person name="Zhang T."/>
            <person name="Zhao G."/>
        </authorList>
    </citation>
    <scope>NUCLEOTIDE SEQUENCE [LARGE SCALE GENOMIC DNA]</scope>
    <source>
        <strain evidence="2">cv. Xinhai21</strain>
        <tissue evidence="1">Leaf</tissue>
    </source>
</reference>
<dbReference type="Proteomes" id="UP000239757">
    <property type="component" value="Unassembled WGS sequence"/>
</dbReference>